<sequence length="121" mass="13725">MSILNQSQIEVLHLHGCLQMQYQHPNKAVVLLKALVLCAPEFKPAQYTLALACLEAEEYESAIKWCRTLLAESNDSDKPALFLCLSRAYWRLDKAIEAREAYGFYIDMNVNSQAEQLSGTQ</sequence>
<evidence type="ECO:0000313" key="2">
    <source>
        <dbReference type="Proteomes" id="UP000315947"/>
    </source>
</evidence>
<dbReference type="EMBL" id="CP041614">
    <property type="protein sequence ID" value="QDO86355.1"/>
    <property type="molecule type" value="Genomic_DNA"/>
</dbReference>
<name>A0ABX5X4R7_9GAMM</name>
<proteinExistence type="predicted"/>
<accession>A0ABX5X4R7</accession>
<reference evidence="1 2" key="1">
    <citation type="submission" date="2019-07" db="EMBL/GenBank/DDBJ databases">
        <title>Shewanella sp. YLB-06 whole genomic sequence.</title>
        <authorList>
            <person name="Yu L."/>
        </authorList>
    </citation>
    <scope>NUCLEOTIDE SEQUENCE [LARGE SCALE GENOMIC DNA]</scope>
    <source>
        <strain evidence="1 2">YLB-06</strain>
    </source>
</reference>
<dbReference type="Proteomes" id="UP000315947">
    <property type="component" value="Chromosome"/>
</dbReference>
<dbReference type="SUPFAM" id="SSF48452">
    <property type="entry name" value="TPR-like"/>
    <property type="match status" value="1"/>
</dbReference>
<protein>
    <submittedName>
        <fullName evidence="1">Translocation protein Y</fullName>
    </submittedName>
</protein>
<dbReference type="RefSeq" id="WP_144048642.1">
    <property type="nucleotide sequence ID" value="NZ_CP041614.1"/>
</dbReference>
<dbReference type="InterPro" id="IPR011990">
    <property type="entry name" value="TPR-like_helical_dom_sf"/>
</dbReference>
<gene>
    <name evidence="1" type="ORF">FM037_27665</name>
</gene>
<dbReference type="Gene3D" id="1.25.40.10">
    <property type="entry name" value="Tetratricopeptide repeat domain"/>
    <property type="match status" value="1"/>
</dbReference>
<organism evidence="1 2">
    <name type="scientific">Shewanella psychropiezotolerans</name>
    <dbReference type="NCBI Taxonomy" id="2593655"/>
    <lineage>
        <taxon>Bacteria</taxon>
        <taxon>Pseudomonadati</taxon>
        <taxon>Pseudomonadota</taxon>
        <taxon>Gammaproteobacteria</taxon>
        <taxon>Alteromonadales</taxon>
        <taxon>Shewanellaceae</taxon>
        <taxon>Shewanella</taxon>
    </lineage>
</organism>
<evidence type="ECO:0000313" key="1">
    <source>
        <dbReference type="EMBL" id="QDO86355.1"/>
    </source>
</evidence>
<keyword evidence="2" id="KW-1185">Reference proteome</keyword>